<reference evidence="1" key="1">
    <citation type="journal article" date="2023" name="Science">
        <title>Genome structures resolve the early diversification of teleost fishes.</title>
        <authorList>
            <person name="Parey E."/>
            <person name="Louis A."/>
            <person name="Montfort J."/>
            <person name="Bouchez O."/>
            <person name="Roques C."/>
            <person name="Iampietro C."/>
            <person name="Lluch J."/>
            <person name="Castinel A."/>
            <person name="Donnadieu C."/>
            <person name="Desvignes T."/>
            <person name="Floi Bucao C."/>
            <person name="Jouanno E."/>
            <person name="Wen M."/>
            <person name="Mejri S."/>
            <person name="Dirks R."/>
            <person name="Jansen H."/>
            <person name="Henkel C."/>
            <person name="Chen W.J."/>
            <person name="Zahm M."/>
            <person name="Cabau C."/>
            <person name="Klopp C."/>
            <person name="Thompson A.W."/>
            <person name="Robinson-Rechavi M."/>
            <person name="Braasch I."/>
            <person name="Lecointre G."/>
            <person name="Bobe J."/>
            <person name="Postlethwait J.H."/>
            <person name="Berthelot C."/>
            <person name="Roest Crollius H."/>
            <person name="Guiguen Y."/>
        </authorList>
    </citation>
    <scope>NUCLEOTIDE SEQUENCE</scope>
    <source>
        <strain evidence="1">WJC10195</strain>
    </source>
</reference>
<proteinExistence type="predicted"/>
<keyword evidence="2" id="KW-1185">Reference proteome</keyword>
<accession>A0A9Q1JBW1</accession>
<sequence>MNTSVSKPVYTTNDKFLRRRKNPSRPTSTVLITVPGFVLAVTFSLRSSAGQRSGCDPKPRTKYMFQYRAARSTIVNPGQSIQAARDASFLPLGT</sequence>
<dbReference type="EMBL" id="JAINUF010000002">
    <property type="protein sequence ID" value="KAJ8376682.1"/>
    <property type="molecule type" value="Genomic_DNA"/>
</dbReference>
<name>A0A9Q1JBW1_SYNKA</name>
<dbReference type="AlphaFoldDB" id="A0A9Q1JBW1"/>
<evidence type="ECO:0000313" key="1">
    <source>
        <dbReference type="EMBL" id="KAJ8376682.1"/>
    </source>
</evidence>
<evidence type="ECO:0000313" key="2">
    <source>
        <dbReference type="Proteomes" id="UP001152622"/>
    </source>
</evidence>
<organism evidence="1 2">
    <name type="scientific">Synaphobranchus kaupii</name>
    <name type="common">Kaup's arrowtooth eel</name>
    <dbReference type="NCBI Taxonomy" id="118154"/>
    <lineage>
        <taxon>Eukaryota</taxon>
        <taxon>Metazoa</taxon>
        <taxon>Chordata</taxon>
        <taxon>Craniata</taxon>
        <taxon>Vertebrata</taxon>
        <taxon>Euteleostomi</taxon>
        <taxon>Actinopterygii</taxon>
        <taxon>Neopterygii</taxon>
        <taxon>Teleostei</taxon>
        <taxon>Anguilliformes</taxon>
        <taxon>Synaphobranchidae</taxon>
        <taxon>Synaphobranchus</taxon>
    </lineage>
</organism>
<gene>
    <name evidence="1" type="ORF">SKAU_G00072620</name>
</gene>
<protein>
    <submittedName>
        <fullName evidence="1">Uncharacterized protein</fullName>
    </submittedName>
</protein>
<comment type="caution">
    <text evidence="1">The sequence shown here is derived from an EMBL/GenBank/DDBJ whole genome shotgun (WGS) entry which is preliminary data.</text>
</comment>
<dbReference type="Proteomes" id="UP001152622">
    <property type="component" value="Chromosome 2"/>
</dbReference>